<feature type="compositionally biased region" description="Acidic residues" evidence="1">
    <location>
        <begin position="109"/>
        <end position="122"/>
    </location>
</feature>
<evidence type="ECO:0000313" key="2">
    <source>
        <dbReference type="EMBL" id="TKA79874.1"/>
    </source>
</evidence>
<dbReference type="AlphaFoldDB" id="A0A4U0XQT0"/>
<reference evidence="2 3" key="1">
    <citation type="submission" date="2017-03" db="EMBL/GenBank/DDBJ databases">
        <title>Genomes of endolithic fungi from Antarctica.</title>
        <authorList>
            <person name="Coleine C."/>
            <person name="Masonjones S."/>
            <person name="Stajich J.E."/>
        </authorList>
    </citation>
    <scope>NUCLEOTIDE SEQUENCE [LARGE SCALE GENOMIC DNA]</scope>
    <source>
        <strain evidence="2 3">CCFEE 5184</strain>
    </source>
</reference>
<sequence length="158" mass="17084">MAFDEDSLARRYNLTNFRVRSSTQIASRTAAVISNLTQQTTDSEKSVIVILAADAKVASKLISVVEIVKRDLVSKGLKCFQYNALSSQIVEVPRESKKKKGGGGGEDSPPGDDGADGEEGDEFQTMADPMGATKKRNTPFMTIYLSCVAVKELRAVYG</sequence>
<name>A0A4U0XQT0_9PEZI</name>
<dbReference type="OrthoDB" id="424402at2759"/>
<evidence type="ECO:0000313" key="3">
    <source>
        <dbReference type="Proteomes" id="UP000309340"/>
    </source>
</evidence>
<proteinExistence type="predicted"/>
<evidence type="ECO:0008006" key="4">
    <source>
        <dbReference type="Google" id="ProtNLM"/>
    </source>
</evidence>
<keyword evidence="3" id="KW-1185">Reference proteome</keyword>
<evidence type="ECO:0000256" key="1">
    <source>
        <dbReference type="SAM" id="MobiDB-lite"/>
    </source>
</evidence>
<dbReference type="Proteomes" id="UP000309340">
    <property type="component" value="Unassembled WGS sequence"/>
</dbReference>
<comment type="caution">
    <text evidence="2">The sequence shown here is derived from an EMBL/GenBank/DDBJ whole genome shotgun (WGS) entry which is preliminary data.</text>
</comment>
<dbReference type="EMBL" id="NAJQ01000080">
    <property type="protein sequence ID" value="TKA79874.1"/>
    <property type="molecule type" value="Genomic_DNA"/>
</dbReference>
<feature type="region of interest" description="Disordered" evidence="1">
    <location>
        <begin position="93"/>
        <end position="134"/>
    </location>
</feature>
<accession>A0A4U0XQT0</accession>
<organism evidence="2 3">
    <name type="scientific">Friedmanniomyces simplex</name>
    <dbReference type="NCBI Taxonomy" id="329884"/>
    <lineage>
        <taxon>Eukaryota</taxon>
        <taxon>Fungi</taxon>
        <taxon>Dikarya</taxon>
        <taxon>Ascomycota</taxon>
        <taxon>Pezizomycotina</taxon>
        <taxon>Dothideomycetes</taxon>
        <taxon>Dothideomycetidae</taxon>
        <taxon>Mycosphaerellales</taxon>
        <taxon>Teratosphaeriaceae</taxon>
        <taxon>Friedmanniomyces</taxon>
    </lineage>
</organism>
<protein>
    <recommendedName>
        <fullName evidence="4">DNA/RNA-binding protein Alba-like domain-containing protein</fullName>
    </recommendedName>
</protein>
<gene>
    <name evidence="2" type="ORF">B0A55_03669</name>
</gene>